<feature type="transmembrane region" description="Helical" evidence="1">
    <location>
        <begin position="344"/>
        <end position="365"/>
    </location>
</feature>
<evidence type="ECO:0000313" key="2">
    <source>
        <dbReference type="EMBL" id="MEQ2577772.1"/>
    </source>
</evidence>
<sequence>MFQELVSNITNVGVFTESFGEWISGISINSAIVFIMMIFMLVGAIDKIAGNKRGYGEKFDEGFNAMGPLAAAMAGVVAAAPVLCIILKPIIAPIYTLVGADPSMFATTLLACDMGGYPLAMQMAANESIGNFAGLILGTMMGPTIVFTIPVALSIIKKSDKPYLGAGVLAGLITVPIGCIVGGLAMNMTQYKMGIGTILVNLIPVIIIAGLIVVGLWVIPDKMIRGFDKFGSGVTIVITIFTAIAVFEYETGIKFPLLNIMVEPDASGAIPLESGLLTCGQISCVLIGAFPMVEWITRTFGKPLESIGGKLGMNKEGSAGLVANLANNIAVFNIMGDMNPKAKLLNVAFAVSAAFVFGDHLGFTAGVNSEMIFPMIVGKLTAGITALIVANILAPKLLSKVEASVKAAEKEE</sequence>
<dbReference type="InterPro" id="IPR007441">
    <property type="entry name" value="EutH"/>
</dbReference>
<dbReference type="Pfam" id="PF04346">
    <property type="entry name" value="EutH"/>
    <property type="match status" value="1"/>
</dbReference>
<feature type="transmembrane region" description="Helical" evidence="1">
    <location>
        <begin position="230"/>
        <end position="249"/>
    </location>
</feature>
<feature type="transmembrane region" description="Helical" evidence="1">
    <location>
        <begin position="22"/>
        <end position="45"/>
    </location>
</feature>
<evidence type="ECO:0000313" key="3">
    <source>
        <dbReference type="Proteomes" id="UP001470288"/>
    </source>
</evidence>
<organism evidence="2 3">
    <name type="scientific">Hominiventricola aquisgranensis</name>
    <dbReference type="NCBI Taxonomy" id="3133164"/>
    <lineage>
        <taxon>Bacteria</taxon>
        <taxon>Bacillati</taxon>
        <taxon>Bacillota</taxon>
        <taxon>Clostridia</taxon>
        <taxon>Lachnospirales</taxon>
        <taxon>Lachnospiraceae</taxon>
        <taxon>Hominiventricola</taxon>
    </lineage>
</organism>
<keyword evidence="1" id="KW-1133">Transmembrane helix</keyword>
<dbReference type="PANTHER" id="PTHR40089:SF1">
    <property type="entry name" value="ETHANOLAMINE PERMEASE EUTH-RELATED"/>
    <property type="match status" value="1"/>
</dbReference>
<dbReference type="PANTHER" id="PTHR40089">
    <property type="entry name" value="ETHANOLAMINE UTILIZATION PROTEIN EUTH"/>
    <property type="match status" value="1"/>
</dbReference>
<keyword evidence="3" id="KW-1185">Reference proteome</keyword>
<accession>A0ABV1HXX1</accession>
<proteinExistence type="predicted"/>
<evidence type="ECO:0000256" key="1">
    <source>
        <dbReference type="SAM" id="Phobius"/>
    </source>
</evidence>
<comment type="caution">
    <text evidence="2">The sequence shown here is derived from an EMBL/GenBank/DDBJ whole genome shotgun (WGS) entry which is preliminary data.</text>
</comment>
<feature type="transmembrane region" description="Helical" evidence="1">
    <location>
        <begin position="162"/>
        <end position="186"/>
    </location>
</feature>
<reference evidence="2 3" key="1">
    <citation type="submission" date="2024-03" db="EMBL/GenBank/DDBJ databases">
        <title>Human intestinal bacterial collection.</title>
        <authorList>
            <person name="Pauvert C."/>
            <person name="Hitch T.C.A."/>
            <person name="Clavel T."/>
        </authorList>
    </citation>
    <scope>NUCLEOTIDE SEQUENCE [LARGE SCALE GENOMIC DNA]</scope>
    <source>
        <strain evidence="2 3">CLA-AA-H78B</strain>
    </source>
</reference>
<dbReference type="RefSeq" id="WP_349143732.1">
    <property type="nucleotide sequence ID" value="NZ_JBBMFC010000003.1"/>
</dbReference>
<keyword evidence="1" id="KW-0812">Transmembrane</keyword>
<gene>
    <name evidence="2" type="ORF">WMO62_02805</name>
</gene>
<feature type="transmembrane region" description="Helical" evidence="1">
    <location>
        <begin position="371"/>
        <end position="394"/>
    </location>
</feature>
<feature type="transmembrane region" description="Helical" evidence="1">
    <location>
        <begin position="132"/>
        <end position="156"/>
    </location>
</feature>
<keyword evidence="1" id="KW-0472">Membrane</keyword>
<dbReference type="EMBL" id="JBBMFC010000003">
    <property type="protein sequence ID" value="MEQ2577772.1"/>
    <property type="molecule type" value="Genomic_DNA"/>
</dbReference>
<protein>
    <submittedName>
        <fullName evidence="2">Ethanolamine utilization protein EutH</fullName>
    </submittedName>
</protein>
<feature type="transmembrane region" description="Helical" evidence="1">
    <location>
        <begin position="66"/>
        <end position="91"/>
    </location>
</feature>
<name>A0ABV1HXX1_9FIRM</name>
<feature type="transmembrane region" description="Helical" evidence="1">
    <location>
        <begin position="198"/>
        <end position="218"/>
    </location>
</feature>
<dbReference type="NCBIfam" id="NF011666">
    <property type="entry name" value="PRK15086.1-2"/>
    <property type="match status" value="1"/>
</dbReference>
<dbReference type="Proteomes" id="UP001470288">
    <property type="component" value="Unassembled WGS sequence"/>
</dbReference>
<dbReference type="PIRSF" id="PIRSF019466">
    <property type="entry name" value="EutH"/>
    <property type="match status" value="1"/>
</dbReference>